<dbReference type="EMBL" id="CP034183">
    <property type="protein sequence ID" value="AZI42723.1"/>
    <property type="molecule type" value="Genomic_DNA"/>
</dbReference>
<sequence length="80" mass="7234">MGAALKLGAVEPEAVGLGVAGLTALGSDLLGWMVVPEVAAVAAAGSALPVALAVPESGVAPGTVAVGETGAVAAGTSLGA</sequence>
<reference evidence="1 2" key="1">
    <citation type="submission" date="2018-11" db="EMBL/GenBank/DDBJ databases">
        <title>Deinococcus shelandsis sp. nov., isolated from South Shetland Islands soil of Antarctica.</title>
        <authorList>
            <person name="Tian J."/>
        </authorList>
    </citation>
    <scope>NUCLEOTIDE SEQUENCE [LARGE SCALE GENOMIC DNA]</scope>
    <source>
        <strain evidence="1 2">S14-83T</strain>
    </source>
</reference>
<dbReference type="Proteomes" id="UP000276417">
    <property type="component" value="Chromosome 1"/>
</dbReference>
<keyword evidence="2" id="KW-1185">Reference proteome</keyword>
<dbReference type="AlphaFoldDB" id="A0A3G8YCT0"/>
<evidence type="ECO:0000313" key="1">
    <source>
        <dbReference type="EMBL" id="AZI42723.1"/>
    </source>
</evidence>
<name>A0A3G8YCT0_9DEIO</name>
<organism evidence="1 2">
    <name type="scientific">Deinococcus psychrotolerans</name>
    <dbReference type="NCBI Taxonomy" id="2489213"/>
    <lineage>
        <taxon>Bacteria</taxon>
        <taxon>Thermotogati</taxon>
        <taxon>Deinococcota</taxon>
        <taxon>Deinococci</taxon>
        <taxon>Deinococcales</taxon>
        <taxon>Deinococcaceae</taxon>
        <taxon>Deinococcus</taxon>
    </lineage>
</organism>
<protein>
    <submittedName>
        <fullName evidence="1">Uncharacterized protein</fullName>
    </submittedName>
</protein>
<accession>A0A3G8YCT0</accession>
<evidence type="ECO:0000313" key="2">
    <source>
        <dbReference type="Proteomes" id="UP000276417"/>
    </source>
</evidence>
<proteinExistence type="predicted"/>
<dbReference type="KEGG" id="dph:EHF33_08125"/>
<gene>
    <name evidence="1" type="ORF">EHF33_08125</name>
</gene>